<gene>
    <name evidence="2" type="ordered locus">Tmar_0162</name>
</gene>
<evidence type="ECO:0008006" key="4">
    <source>
        <dbReference type="Google" id="ProtNLM"/>
    </source>
</evidence>
<evidence type="ECO:0000256" key="1">
    <source>
        <dbReference type="SAM" id="Phobius"/>
    </source>
</evidence>
<dbReference type="Proteomes" id="UP000008915">
    <property type="component" value="Chromosome"/>
</dbReference>
<dbReference type="KEGG" id="tmr:Tmar_0162"/>
<evidence type="ECO:0000313" key="3">
    <source>
        <dbReference type="Proteomes" id="UP000008915"/>
    </source>
</evidence>
<dbReference type="HOGENOM" id="CLU_2195698_0_0_9"/>
<keyword evidence="1" id="KW-0472">Membrane</keyword>
<keyword evidence="3" id="KW-1185">Reference proteome</keyword>
<organism evidence="2 3">
    <name type="scientific">Thermaerobacter marianensis (strain ATCC 700841 / DSM 12885 / JCM 10246 / 7p75a)</name>
    <dbReference type="NCBI Taxonomy" id="644966"/>
    <lineage>
        <taxon>Bacteria</taxon>
        <taxon>Bacillati</taxon>
        <taxon>Bacillota</taxon>
        <taxon>Clostridia</taxon>
        <taxon>Eubacteriales</taxon>
        <taxon>Clostridiales Family XVII. Incertae Sedis</taxon>
        <taxon>Thermaerobacter</taxon>
    </lineage>
</organism>
<keyword evidence="1" id="KW-1133">Transmembrane helix</keyword>
<name>E6SLM0_THEM7</name>
<dbReference type="RefSeq" id="WP_013494592.1">
    <property type="nucleotide sequence ID" value="NC_014831.1"/>
</dbReference>
<dbReference type="EMBL" id="CP002344">
    <property type="protein sequence ID" value="ADU50287.1"/>
    <property type="molecule type" value="Genomic_DNA"/>
</dbReference>
<evidence type="ECO:0000313" key="2">
    <source>
        <dbReference type="EMBL" id="ADU50287.1"/>
    </source>
</evidence>
<reference evidence="2 3" key="1">
    <citation type="journal article" date="2010" name="Stand. Genomic Sci.">
        <title>Complete genome sequence of Thermaerobacter marianensis type strain (7p75a).</title>
        <authorList>
            <person name="Han C."/>
            <person name="Gu W."/>
            <person name="Zhang X."/>
            <person name="Lapidus A."/>
            <person name="Nolan M."/>
            <person name="Copeland A."/>
            <person name="Lucas S."/>
            <person name="Del Rio T.G."/>
            <person name="Tice H."/>
            <person name="Cheng J.F."/>
            <person name="Tapia R."/>
            <person name="Goodwin L."/>
            <person name="Pitluck S."/>
            <person name="Pagani I."/>
            <person name="Ivanova N."/>
            <person name="Mavromatis K."/>
            <person name="Mikhailova N."/>
            <person name="Pati A."/>
            <person name="Chen A."/>
            <person name="Palaniappan K."/>
            <person name="Land M."/>
            <person name="Hauser L."/>
            <person name="Chang Y.J."/>
            <person name="Jeffries C.D."/>
            <person name="Schneider S."/>
            <person name="Rohde M."/>
            <person name="Goker M."/>
            <person name="Pukall R."/>
            <person name="Woyke T."/>
            <person name="Bristow J."/>
            <person name="Eisen J.A."/>
            <person name="Markowitz V."/>
            <person name="Hugenholtz P."/>
            <person name="Kyrpides N.C."/>
            <person name="Klenk H.P."/>
            <person name="Detter J.C."/>
        </authorList>
    </citation>
    <scope>NUCLEOTIDE SEQUENCE [LARGE SCALE GENOMIC DNA]</scope>
    <source>
        <strain evidence="3">ATCC 700841 / DSM 12885 / JCM 10246 / 7p75a</strain>
    </source>
</reference>
<feature type="transmembrane region" description="Helical" evidence="1">
    <location>
        <begin position="81"/>
        <end position="100"/>
    </location>
</feature>
<dbReference type="OrthoDB" id="9940570at2"/>
<sequence length="108" mass="11965">MNHFTTWPDTTLGLVAGLWGLIWGAVNYRLIAGPVQRMATTDDGEQIATLQQQVVARYLLRMALSFVSLLVVFWVTGRPVAILAALAGLLLAGDVPLFFLRRARRERA</sequence>
<dbReference type="STRING" id="644966.Tmar_0162"/>
<accession>E6SLM0</accession>
<feature type="transmembrane region" description="Helical" evidence="1">
    <location>
        <begin position="12"/>
        <end position="31"/>
    </location>
</feature>
<keyword evidence="1" id="KW-0812">Transmembrane</keyword>
<protein>
    <recommendedName>
        <fullName evidence="4">ATP synthase I</fullName>
    </recommendedName>
</protein>
<proteinExistence type="predicted"/>
<reference evidence="3" key="2">
    <citation type="journal article" date="2010" name="Stand. Genomic Sci.">
        <title>Complete genome sequence of Thermaerobacter marianensis type strain (7p75aT).</title>
        <authorList>
            <person name="Han C."/>
            <person name="Gu W."/>
            <person name="Zhang X."/>
            <person name="Lapidus A."/>
            <person name="Nolan M."/>
            <person name="Copeland A."/>
            <person name="Lucas S."/>
            <person name="Glavina Del Rio T."/>
            <person name="Tice H."/>
            <person name="Cheng J."/>
            <person name="Tapia R."/>
            <person name="Goodwin L."/>
            <person name="Pitluck S."/>
            <person name="Pagani I."/>
            <person name="Ivanova N."/>
            <person name="Mavromatis K."/>
            <person name="Mikhailova N."/>
            <person name="Pati A."/>
            <person name="Chen A."/>
            <person name="Palaniappan K."/>
            <person name="Land M."/>
            <person name="Hauser L."/>
            <person name="Chang Y."/>
            <person name="Jeffries C."/>
            <person name="Schneider S."/>
            <person name="Rohde M."/>
            <person name="Goker M."/>
            <person name="Pukall R."/>
            <person name="Woyke T."/>
            <person name="Bristow J."/>
            <person name="Eisen J."/>
            <person name="Markowitz V."/>
            <person name="Hugenholtz P."/>
            <person name="Kyrpides N."/>
            <person name="Klenk H."/>
            <person name="Detter J."/>
        </authorList>
    </citation>
    <scope>NUCLEOTIDE SEQUENCE [LARGE SCALE GENOMIC DNA]</scope>
    <source>
        <strain evidence="3">ATCC 700841 / DSM 12885 / JCM 10246 / 7p75a</strain>
    </source>
</reference>
<dbReference type="AlphaFoldDB" id="E6SLM0"/>
<feature type="transmembrane region" description="Helical" evidence="1">
    <location>
        <begin position="58"/>
        <end position="75"/>
    </location>
</feature>